<dbReference type="EMBL" id="JAAVLN010000002">
    <property type="protein sequence ID" value="NKC04258.1"/>
    <property type="molecule type" value="Genomic_DNA"/>
</dbReference>
<protein>
    <submittedName>
        <fullName evidence="1">Uncharacterized protein</fullName>
    </submittedName>
</protein>
<accession>A0ABX1DMS8</accession>
<dbReference type="Proteomes" id="UP000704467">
    <property type="component" value="Unassembled WGS sequence"/>
</dbReference>
<evidence type="ECO:0000313" key="1">
    <source>
        <dbReference type="EMBL" id="NKC04258.1"/>
    </source>
</evidence>
<dbReference type="RefSeq" id="WP_138783695.1">
    <property type="nucleotide sequence ID" value="NZ_JBHEEQ010000004.1"/>
</dbReference>
<proteinExistence type="predicted"/>
<organism evidence="1 2">
    <name type="scientific">Brucella haematophila</name>
    <dbReference type="NCBI Taxonomy" id="419474"/>
    <lineage>
        <taxon>Bacteria</taxon>
        <taxon>Pseudomonadati</taxon>
        <taxon>Pseudomonadota</taxon>
        <taxon>Alphaproteobacteria</taxon>
        <taxon>Hyphomicrobiales</taxon>
        <taxon>Brucellaceae</taxon>
        <taxon>Brucella/Ochrobactrum group</taxon>
        <taxon>Brucella</taxon>
    </lineage>
</organism>
<keyword evidence="2" id="KW-1185">Reference proteome</keyword>
<evidence type="ECO:0000313" key="2">
    <source>
        <dbReference type="Proteomes" id="UP000704467"/>
    </source>
</evidence>
<sequence>MMSIALKLTVDKNKSAMRGIDHYWSVMMDHEMRGMTFSAPDIMAFSKNAHRDDVSDFLRRLLKAGIIERVGQKETRAIIYRIVARQTATPKVRRDGTVIESVSKQRAMWNYMRTNAGAQSFTAQDIVAWSSTDDVRINVETAKSYIAVLAKAGYLIEMVKGTPGKLGIWRLAPHMNSGPLPPMILRTKAVFDQNRHEIVGPVETEEVQP</sequence>
<gene>
    <name evidence="1" type="ORF">HED55_16500</name>
</gene>
<name>A0ABX1DMS8_9HYPH</name>
<comment type="caution">
    <text evidence="1">The sequence shown here is derived from an EMBL/GenBank/DDBJ whole genome shotgun (WGS) entry which is preliminary data.</text>
</comment>
<reference evidence="1 2" key="1">
    <citation type="submission" date="2020-03" db="EMBL/GenBank/DDBJ databases">
        <title>Whole genome sequencing of clinical and environmental type strains of Ochrobactrum.</title>
        <authorList>
            <person name="Dharne M."/>
        </authorList>
    </citation>
    <scope>NUCLEOTIDE SEQUENCE [LARGE SCALE GENOMIC DNA]</scope>
    <source>
        <strain evidence="1 2">CIP 109452</strain>
    </source>
</reference>